<feature type="coiled-coil region" evidence="1">
    <location>
        <begin position="142"/>
        <end position="169"/>
    </location>
</feature>
<organism evidence="2 3">
    <name type="scientific">Terrisporobacter mayombei</name>
    <dbReference type="NCBI Taxonomy" id="1541"/>
    <lineage>
        <taxon>Bacteria</taxon>
        <taxon>Bacillati</taxon>
        <taxon>Bacillota</taxon>
        <taxon>Clostridia</taxon>
        <taxon>Peptostreptococcales</taxon>
        <taxon>Peptostreptococcaceae</taxon>
        <taxon>Terrisporobacter</taxon>
    </lineage>
</organism>
<evidence type="ECO:0008006" key="4">
    <source>
        <dbReference type="Google" id="ProtNLM"/>
    </source>
</evidence>
<evidence type="ECO:0000256" key="1">
    <source>
        <dbReference type="SAM" id="Coils"/>
    </source>
</evidence>
<name>A0ABY9Q157_9FIRM</name>
<evidence type="ECO:0000313" key="3">
    <source>
        <dbReference type="Proteomes" id="UP001235030"/>
    </source>
</evidence>
<sequence>MEGLVINKNELINEKRRLHLEIEDLCDSMYDLDNKYYCFNEVRAIASNNFNEVLEGMLSLIEGSSEIVSYEIYDLNEKCKKFNFKNNLNEVEKLFDELVLENNHITFNMLDEEQKKITVVSLVKFVNEIDFDKSDANYNLYFKSIDQQLEVLNNEIKSIDQQLEHYRKIYLQDLYNVAMSELNERCFDSKDLFSQLDLNVNWSYFDKENVKGRFRFKEYKIDIDKNYIFLDEYDIESENSRDIILTLKHEIMHAYVSKFYDDEYSLDTNPFFMSTLLWASPDEKNSYECFKEFKQTKSYEKIMKCKTFNDAERLSYRMFIENNCEVI</sequence>
<keyword evidence="3" id="KW-1185">Reference proteome</keyword>
<dbReference type="Proteomes" id="UP001235030">
    <property type="component" value="Chromosome"/>
</dbReference>
<accession>A0ABY9Q157</accession>
<protein>
    <recommendedName>
        <fullName evidence="4">SprT-like domain-containing protein</fullName>
    </recommendedName>
</protein>
<dbReference type="EMBL" id="CP101637">
    <property type="protein sequence ID" value="WMT81223.1"/>
    <property type="molecule type" value="Genomic_DNA"/>
</dbReference>
<dbReference type="RefSeq" id="WP_228103401.1">
    <property type="nucleotide sequence ID" value="NZ_CP101637.1"/>
</dbReference>
<keyword evidence="1" id="KW-0175">Coiled coil</keyword>
<evidence type="ECO:0000313" key="2">
    <source>
        <dbReference type="EMBL" id="WMT81223.1"/>
    </source>
</evidence>
<reference evidence="2 3" key="1">
    <citation type="submission" date="2022-07" db="EMBL/GenBank/DDBJ databases">
        <title>Genome sequence of Terrisporobacter mayombei DSM6539.</title>
        <authorList>
            <person name="Boeer T."/>
            <person name="Bengelsdorf F.R."/>
            <person name="Daniel R."/>
            <person name="Poehlein A."/>
        </authorList>
    </citation>
    <scope>NUCLEOTIDE SEQUENCE [LARGE SCALE GENOMIC DNA]</scope>
    <source>
        <strain evidence="2 3">DSM 6539</strain>
    </source>
</reference>
<proteinExistence type="predicted"/>
<gene>
    <name evidence="2" type="ORF">TEMA_15570</name>
</gene>